<dbReference type="Pfam" id="PF00356">
    <property type="entry name" value="LacI"/>
    <property type="match status" value="1"/>
</dbReference>
<dbReference type="Pfam" id="PF13377">
    <property type="entry name" value="Peripla_BP_3"/>
    <property type="match status" value="1"/>
</dbReference>
<dbReference type="InterPro" id="IPR000843">
    <property type="entry name" value="HTH_LacI"/>
</dbReference>
<dbReference type="EMBL" id="VLTJ01000003">
    <property type="protein sequence ID" value="TSH98862.1"/>
    <property type="molecule type" value="Genomic_DNA"/>
</dbReference>
<evidence type="ECO:0000256" key="3">
    <source>
        <dbReference type="ARBA" id="ARBA00023163"/>
    </source>
</evidence>
<feature type="domain" description="HTH lacI-type" evidence="4">
    <location>
        <begin position="10"/>
        <end position="64"/>
    </location>
</feature>
<evidence type="ECO:0000256" key="2">
    <source>
        <dbReference type="ARBA" id="ARBA00023125"/>
    </source>
</evidence>
<dbReference type="Gene3D" id="1.10.260.40">
    <property type="entry name" value="lambda repressor-like DNA-binding domains"/>
    <property type="match status" value="1"/>
</dbReference>
<dbReference type="Proteomes" id="UP000318405">
    <property type="component" value="Unassembled WGS sequence"/>
</dbReference>
<dbReference type="OrthoDB" id="8770794at2"/>
<dbReference type="CDD" id="cd01392">
    <property type="entry name" value="HTH_LacI"/>
    <property type="match status" value="1"/>
</dbReference>
<name>A0A556B119_9BURK</name>
<proteinExistence type="predicted"/>
<keyword evidence="2 5" id="KW-0238">DNA-binding</keyword>
<evidence type="ECO:0000256" key="1">
    <source>
        <dbReference type="ARBA" id="ARBA00023015"/>
    </source>
</evidence>
<dbReference type="GO" id="GO:0003700">
    <property type="term" value="F:DNA-binding transcription factor activity"/>
    <property type="evidence" value="ECO:0007669"/>
    <property type="project" value="TreeGrafter"/>
</dbReference>
<dbReference type="PANTHER" id="PTHR30146:SF138">
    <property type="entry name" value="TRANSCRIPTIONAL REGULATORY PROTEIN"/>
    <property type="match status" value="1"/>
</dbReference>
<reference evidence="5 6" key="1">
    <citation type="submission" date="2019-07" db="EMBL/GenBank/DDBJ databases">
        <title>Qingshengfaniella alkalisoli gen. nov., sp. nov., isolated from saline soil.</title>
        <authorList>
            <person name="Xu L."/>
            <person name="Huang X.-X."/>
            <person name="Sun J.-Q."/>
        </authorList>
    </citation>
    <scope>NUCLEOTIDE SEQUENCE [LARGE SCALE GENOMIC DNA]</scope>
    <source>
        <strain evidence="5 6">DSM 27279</strain>
    </source>
</reference>
<dbReference type="SUPFAM" id="SSF53822">
    <property type="entry name" value="Periplasmic binding protein-like I"/>
    <property type="match status" value="1"/>
</dbReference>
<dbReference type="SMART" id="SM00354">
    <property type="entry name" value="HTH_LACI"/>
    <property type="match status" value="1"/>
</dbReference>
<dbReference type="PROSITE" id="PS50932">
    <property type="entry name" value="HTH_LACI_2"/>
    <property type="match status" value="1"/>
</dbReference>
<dbReference type="InterPro" id="IPR046335">
    <property type="entry name" value="LacI/GalR-like_sensor"/>
</dbReference>
<keyword evidence="1" id="KW-0805">Transcription regulation</keyword>
<evidence type="ECO:0000313" key="6">
    <source>
        <dbReference type="Proteomes" id="UP000318405"/>
    </source>
</evidence>
<accession>A0A556B119</accession>
<evidence type="ECO:0000259" key="4">
    <source>
        <dbReference type="PROSITE" id="PS50932"/>
    </source>
</evidence>
<dbReference type="PROSITE" id="PS00356">
    <property type="entry name" value="HTH_LACI_1"/>
    <property type="match status" value="1"/>
</dbReference>
<organism evidence="5 6">
    <name type="scientific">Verticiella sediminum</name>
    <dbReference type="NCBI Taxonomy" id="1247510"/>
    <lineage>
        <taxon>Bacteria</taxon>
        <taxon>Pseudomonadati</taxon>
        <taxon>Pseudomonadota</taxon>
        <taxon>Betaproteobacteria</taxon>
        <taxon>Burkholderiales</taxon>
        <taxon>Alcaligenaceae</taxon>
        <taxon>Verticiella</taxon>
    </lineage>
</organism>
<protein>
    <submittedName>
        <fullName evidence="5">LacI family DNA-binding transcriptional regulator</fullName>
    </submittedName>
</protein>
<dbReference type="Gene3D" id="3.40.50.2300">
    <property type="match status" value="2"/>
</dbReference>
<keyword evidence="6" id="KW-1185">Reference proteome</keyword>
<dbReference type="InterPro" id="IPR028082">
    <property type="entry name" value="Peripla_BP_I"/>
</dbReference>
<dbReference type="RefSeq" id="WP_143946400.1">
    <property type="nucleotide sequence ID" value="NZ_BAABMB010000001.1"/>
</dbReference>
<dbReference type="AlphaFoldDB" id="A0A556B119"/>
<gene>
    <name evidence="5" type="ORF">FOZ76_01735</name>
</gene>
<dbReference type="InterPro" id="IPR010982">
    <property type="entry name" value="Lambda_DNA-bd_dom_sf"/>
</dbReference>
<dbReference type="SUPFAM" id="SSF47413">
    <property type="entry name" value="lambda repressor-like DNA-binding domains"/>
    <property type="match status" value="1"/>
</dbReference>
<keyword evidence="3" id="KW-0804">Transcription</keyword>
<comment type="caution">
    <text evidence="5">The sequence shown here is derived from an EMBL/GenBank/DDBJ whole genome shotgun (WGS) entry which is preliminary data.</text>
</comment>
<dbReference type="GO" id="GO:0000976">
    <property type="term" value="F:transcription cis-regulatory region binding"/>
    <property type="evidence" value="ECO:0007669"/>
    <property type="project" value="TreeGrafter"/>
</dbReference>
<sequence length="351" mass="38013">MSPKSKPRSISIRDVAQRAGVSLGSASRVINNAANVTEDTRRRVLAAIDELGYRPNHAAQSLRLRSSRTIGCLLTDVTNPLYARLFRALEEQFLAEGYMLLLANGLNDARREIDILSTFRARGMDGVILAPGNERDPEVLAAIEALPVPAVILDRDIRGSKDRVLFEQVAGMRHATGELLALGHRRIALVLGQTPLAPSRRPMRRRIEGFHAAYAEHGLAAPDDACVVRVDESLDSAFERVRALLQSPDRPTAVIAQGTNILNECLNAISASGLRIPADVSVVTIGDPVFARTFLPPLSASRLSANDIARACAHLLLSRIRGEAGPEPRTLRVSMTWIGRESCAPPPAGAR</sequence>
<dbReference type="PANTHER" id="PTHR30146">
    <property type="entry name" value="LACI-RELATED TRANSCRIPTIONAL REPRESSOR"/>
    <property type="match status" value="1"/>
</dbReference>
<evidence type="ECO:0000313" key="5">
    <source>
        <dbReference type="EMBL" id="TSH98862.1"/>
    </source>
</evidence>